<accession>A0A131XXK9</accession>
<feature type="transmembrane region" description="Helical" evidence="2">
    <location>
        <begin position="145"/>
        <end position="167"/>
    </location>
</feature>
<dbReference type="InterPro" id="IPR013766">
    <property type="entry name" value="Thioredoxin_domain"/>
</dbReference>
<name>A0A131XXK9_IXORI</name>
<dbReference type="CDD" id="cd02962">
    <property type="entry name" value="TMX2"/>
    <property type="match status" value="1"/>
</dbReference>
<feature type="domain" description="Thioredoxin" evidence="3">
    <location>
        <begin position="107"/>
        <end position="248"/>
    </location>
</feature>
<comment type="subcellular location">
    <subcellularLocation>
        <location evidence="1">Membrane</location>
        <topology evidence="1">Single-pass type I membrane protein</topology>
    </subcellularLocation>
</comment>
<evidence type="ECO:0000313" key="4">
    <source>
        <dbReference type="EMBL" id="JAP71994.1"/>
    </source>
</evidence>
<dbReference type="PROSITE" id="PS51257">
    <property type="entry name" value="PROKAR_LIPOPROTEIN"/>
    <property type="match status" value="1"/>
</dbReference>
<proteinExistence type="evidence at transcript level"/>
<dbReference type="GO" id="GO:0005737">
    <property type="term" value="C:cytoplasm"/>
    <property type="evidence" value="ECO:0007669"/>
    <property type="project" value="TreeGrafter"/>
</dbReference>
<dbReference type="EMBL" id="GEFM01003802">
    <property type="protein sequence ID" value="JAP71994.1"/>
    <property type="molecule type" value="mRNA"/>
</dbReference>
<evidence type="ECO:0000256" key="1">
    <source>
        <dbReference type="ARBA" id="ARBA00004479"/>
    </source>
</evidence>
<dbReference type="PROSITE" id="PS51352">
    <property type="entry name" value="THIOREDOXIN_2"/>
    <property type="match status" value="1"/>
</dbReference>
<dbReference type="AlphaFoldDB" id="A0A131XXK9"/>
<dbReference type="SUPFAM" id="SSF52833">
    <property type="entry name" value="Thioredoxin-like"/>
    <property type="match status" value="1"/>
</dbReference>
<sequence length="266" mass="30457">MALVTRTEVRQLLHPHYLVNLVLASCYLLLRLVPPFCTVLFPTGDCQLDFRETEVLTFLAVIVLFRTRKLGVARLVPYLSTACMYTKVANLLLFFYWDPRLGVLYAAVCLLQLLVLPEPSYDGPDHVVYFHASTLREELERDRRVCWLVAFYAVWSPACVNLAPVFAQLAAKYTLDNLRFGKLDVTRYPDLAHEYHISTAAMSRQLPTIILFRQGKPAARRPDLEGSKLARFAFTEENIVAAFDLNNLYQECKQNPIRKKAPAKED</sequence>
<dbReference type="PANTHER" id="PTHR45663">
    <property type="entry name" value="GEO12009P1"/>
    <property type="match status" value="1"/>
</dbReference>
<dbReference type="PANTHER" id="PTHR45663:SF11">
    <property type="entry name" value="GEO12009P1"/>
    <property type="match status" value="1"/>
</dbReference>
<dbReference type="GO" id="GO:0015035">
    <property type="term" value="F:protein-disulfide reductase activity"/>
    <property type="evidence" value="ECO:0007669"/>
    <property type="project" value="TreeGrafter"/>
</dbReference>
<dbReference type="InterPro" id="IPR036249">
    <property type="entry name" value="Thioredoxin-like_sf"/>
</dbReference>
<dbReference type="InterPro" id="IPR037463">
    <property type="entry name" value="TMX2_thioredoxin_dom"/>
</dbReference>
<feature type="transmembrane region" description="Helical" evidence="2">
    <location>
        <begin position="12"/>
        <end position="30"/>
    </location>
</feature>
<evidence type="ECO:0000259" key="3">
    <source>
        <dbReference type="PROSITE" id="PS51352"/>
    </source>
</evidence>
<dbReference type="Gene3D" id="3.40.30.10">
    <property type="entry name" value="Glutaredoxin"/>
    <property type="match status" value="1"/>
</dbReference>
<reference evidence="4" key="1">
    <citation type="submission" date="2016-02" db="EMBL/GenBank/DDBJ databases">
        <title>RNAseq analyses of the midgut from blood- or serum-fed Ixodes ricinus ticks.</title>
        <authorList>
            <person name="Perner J."/>
            <person name="Provaznik J."/>
            <person name="Schrenkova J."/>
            <person name="Urbanova V."/>
            <person name="Ribeiro J.M."/>
            <person name="Kopacek P."/>
        </authorList>
    </citation>
    <scope>NUCLEOTIDE SEQUENCE</scope>
    <source>
        <tissue evidence="4">Gut</tissue>
    </source>
</reference>
<evidence type="ECO:0000256" key="2">
    <source>
        <dbReference type="SAM" id="Phobius"/>
    </source>
</evidence>
<feature type="transmembrane region" description="Helical" evidence="2">
    <location>
        <begin position="78"/>
        <end position="97"/>
    </location>
</feature>
<keyword evidence="2" id="KW-0472">Membrane</keyword>
<dbReference type="Pfam" id="PF00085">
    <property type="entry name" value="Thioredoxin"/>
    <property type="match status" value="1"/>
</dbReference>
<organism evidence="4">
    <name type="scientific">Ixodes ricinus</name>
    <name type="common">Common tick</name>
    <name type="synonym">Acarus ricinus</name>
    <dbReference type="NCBI Taxonomy" id="34613"/>
    <lineage>
        <taxon>Eukaryota</taxon>
        <taxon>Metazoa</taxon>
        <taxon>Ecdysozoa</taxon>
        <taxon>Arthropoda</taxon>
        <taxon>Chelicerata</taxon>
        <taxon>Arachnida</taxon>
        <taxon>Acari</taxon>
        <taxon>Parasitiformes</taxon>
        <taxon>Ixodida</taxon>
        <taxon>Ixodoidea</taxon>
        <taxon>Ixodidae</taxon>
        <taxon>Ixodinae</taxon>
        <taxon>Ixodes</taxon>
    </lineage>
</organism>
<dbReference type="GO" id="GO:0016020">
    <property type="term" value="C:membrane"/>
    <property type="evidence" value="ECO:0007669"/>
    <property type="project" value="UniProtKB-SubCell"/>
</dbReference>
<keyword evidence="2" id="KW-0812">Transmembrane</keyword>
<keyword evidence="2" id="KW-1133">Transmembrane helix</keyword>
<protein>
    <submittedName>
        <fullName evidence="4">Putative thioredoxin-like protein</fullName>
    </submittedName>
</protein>